<keyword evidence="2" id="KW-1185">Reference proteome</keyword>
<protein>
    <submittedName>
        <fullName evidence="1">Uncharacterized protein</fullName>
    </submittedName>
</protein>
<sequence>MTDSGDASRASSPHYGRYNNKVIRKVEREPELTVRISLSQHCAEIFGIIFRGHTVSPGLNEVCKDRHTEPRALKRHKRFRCRDLPGLQLIVAVVIRTNRSSRLALNSLNGCWALDLSCGGRKDISGYHGRSLPAAPFELYRLIPLQ</sequence>
<dbReference type="AlphaFoldDB" id="A0AAE1AXQ9"/>
<evidence type="ECO:0000313" key="1">
    <source>
        <dbReference type="EMBL" id="KAK3795965.1"/>
    </source>
</evidence>
<name>A0AAE1AXQ9_9GAST</name>
<dbReference type="Proteomes" id="UP001283361">
    <property type="component" value="Unassembled WGS sequence"/>
</dbReference>
<accession>A0AAE1AXQ9</accession>
<gene>
    <name evidence="1" type="ORF">RRG08_042959</name>
</gene>
<proteinExistence type="predicted"/>
<dbReference type="EMBL" id="JAWDGP010000957">
    <property type="protein sequence ID" value="KAK3795965.1"/>
    <property type="molecule type" value="Genomic_DNA"/>
</dbReference>
<organism evidence="1 2">
    <name type="scientific">Elysia crispata</name>
    <name type="common">lettuce slug</name>
    <dbReference type="NCBI Taxonomy" id="231223"/>
    <lineage>
        <taxon>Eukaryota</taxon>
        <taxon>Metazoa</taxon>
        <taxon>Spiralia</taxon>
        <taxon>Lophotrochozoa</taxon>
        <taxon>Mollusca</taxon>
        <taxon>Gastropoda</taxon>
        <taxon>Heterobranchia</taxon>
        <taxon>Euthyneura</taxon>
        <taxon>Panpulmonata</taxon>
        <taxon>Sacoglossa</taxon>
        <taxon>Placobranchoidea</taxon>
        <taxon>Plakobranchidae</taxon>
        <taxon>Elysia</taxon>
    </lineage>
</organism>
<reference evidence="1" key="1">
    <citation type="journal article" date="2023" name="G3 (Bethesda)">
        <title>A reference genome for the long-term kleptoplast-retaining sea slug Elysia crispata morphotype clarki.</title>
        <authorList>
            <person name="Eastman K.E."/>
            <person name="Pendleton A.L."/>
            <person name="Shaikh M.A."/>
            <person name="Suttiyut T."/>
            <person name="Ogas R."/>
            <person name="Tomko P."/>
            <person name="Gavelis G."/>
            <person name="Widhalm J.R."/>
            <person name="Wisecaver J.H."/>
        </authorList>
    </citation>
    <scope>NUCLEOTIDE SEQUENCE</scope>
    <source>
        <strain evidence="1">ECLA1</strain>
    </source>
</reference>
<evidence type="ECO:0000313" key="2">
    <source>
        <dbReference type="Proteomes" id="UP001283361"/>
    </source>
</evidence>
<comment type="caution">
    <text evidence="1">The sequence shown here is derived from an EMBL/GenBank/DDBJ whole genome shotgun (WGS) entry which is preliminary data.</text>
</comment>